<accession>A0A9N9JJA2</accession>
<organism evidence="3 4">
    <name type="scientific">Dentiscutata erythropus</name>
    <dbReference type="NCBI Taxonomy" id="1348616"/>
    <lineage>
        <taxon>Eukaryota</taxon>
        <taxon>Fungi</taxon>
        <taxon>Fungi incertae sedis</taxon>
        <taxon>Mucoromycota</taxon>
        <taxon>Glomeromycotina</taxon>
        <taxon>Glomeromycetes</taxon>
        <taxon>Diversisporales</taxon>
        <taxon>Gigasporaceae</taxon>
        <taxon>Dentiscutata</taxon>
    </lineage>
</organism>
<evidence type="ECO:0000313" key="3">
    <source>
        <dbReference type="EMBL" id="CAG8785298.1"/>
    </source>
</evidence>
<comment type="caution">
    <text evidence="3">The sequence shown here is derived from an EMBL/GenBank/DDBJ whole genome shotgun (WGS) entry which is preliminary data.</text>
</comment>
<evidence type="ECO:0000259" key="2">
    <source>
        <dbReference type="Pfam" id="PF09820"/>
    </source>
</evidence>
<dbReference type="PANTHER" id="PTHR34825">
    <property type="entry name" value="CONSERVED PROTEIN, WITH A WEAK D-GALACTARATE DEHYDRATASE/ALTRONATE HYDROLASE DOMAIN"/>
    <property type="match status" value="1"/>
</dbReference>
<proteinExistence type="predicted"/>
<keyword evidence="1" id="KW-0793">Thylakoid</keyword>
<dbReference type="InterPro" id="IPR018631">
    <property type="entry name" value="AAA-ATPase-like_dom"/>
</dbReference>
<reference evidence="3" key="1">
    <citation type="submission" date="2021-06" db="EMBL/GenBank/DDBJ databases">
        <authorList>
            <person name="Kallberg Y."/>
            <person name="Tangrot J."/>
            <person name="Rosling A."/>
        </authorList>
    </citation>
    <scope>NUCLEOTIDE SEQUENCE</scope>
    <source>
        <strain evidence="3">MA453B</strain>
    </source>
</reference>
<gene>
    <name evidence="3" type="ORF">DERYTH_LOCUS20273</name>
</gene>
<dbReference type="Pfam" id="PF09820">
    <property type="entry name" value="AAA-ATPase_like"/>
    <property type="match status" value="1"/>
</dbReference>
<protein>
    <submittedName>
        <fullName evidence="3">416_t:CDS:1</fullName>
    </submittedName>
</protein>
<dbReference type="InterPro" id="IPR023222">
    <property type="entry name" value="PsbQ-like_dom_sf"/>
</dbReference>
<dbReference type="Pfam" id="PF08011">
    <property type="entry name" value="PDDEXK_9"/>
    <property type="match status" value="1"/>
</dbReference>
<dbReference type="Proteomes" id="UP000789405">
    <property type="component" value="Unassembled WGS sequence"/>
</dbReference>
<dbReference type="OrthoDB" id="5584915at2759"/>
<dbReference type="SUPFAM" id="SSF101112">
    <property type="entry name" value="Oxygen-evolving enhancer protein 3"/>
    <property type="match status" value="1"/>
</dbReference>
<dbReference type="EMBL" id="CAJVPY010023596">
    <property type="protein sequence ID" value="CAG8785298.1"/>
    <property type="molecule type" value="Genomic_DNA"/>
</dbReference>
<evidence type="ECO:0000256" key="1">
    <source>
        <dbReference type="ARBA" id="ARBA00023078"/>
    </source>
</evidence>
<dbReference type="PANTHER" id="PTHR34825:SF1">
    <property type="entry name" value="AAA-ATPASE-LIKE DOMAIN-CONTAINING PROTEIN"/>
    <property type="match status" value="1"/>
</dbReference>
<feature type="domain" description="AAA-ATPase-like" evidence="2">
    <location>
        <begin position="26"/>
        <end position="231"/>
    </location>
</feature>
<keyword evidence="4" id="KW-1185">Reference proteome</keyword>
<dbReference type="InterPro" id="IPR012547">
    <property type="entry name" value="PDDEXK_9"/>
</dbReference>
<sequence length="573" mass="66381">MLGSDFEPYTKTLNNARVVFGATVAIGKDNFESIMGDRLTFVDKSMLITEFIESSDFISLILRPRLPRTHEEEIICRQLFEKLKISAEIEIMQKHFAQYPDLTSETWDEMTTLLRVMIGGIYDKYNYIINSLSPYQQKRFQRILDSYLTYPVSELKIALQELSIYLRQHYKKKCIVLIDEYDSPMECAYNKGYYGVANDFFKGMFSSLLKSNDENIAKAMLVGVLRIAKSEFLSGLNNLMVYPLHQESRFHLYADKFGFTPDEVELLLPMREDLKTNDVQKWYDGYISGENVHLYNPWSIVCFLSRGTLNTYWVDTGSTQTLKKCLWKASTSFKETVEKLLKGEYIASIEIQDDLQYLYLDQYQDSAIWTLLYYAGYLTMNSEKHLVIPNIEIRLEWHKWVINVPFFTRGQTVTSMLDNLLLGNLDLFRKEFEYIVIDALSFYDVGGSQSGKNAENVYHAFCLGMFVVARDRGYIVHSNREAGMGRYDVKIVPKSGVGEMAIIIEFKIVHDNKSLNNVAHEGLCQIEKKQYRAGLQDEVKRLLEIGIAFEGKKACVVGHLLHRTEDREWIKSL</sequence>
<name>A0A9N9JJA2_9GLOM</name>
<dbReference type="AlphaFoldDB" id="A0A9N9JJA2"/>
<evidence type="ECO:0000313" key="4">
    <source>
        <dbReference type="Proteomes" id="UP000789405"/>
    </source>
</evidence>